<dbReference type="PANTHER" id="PTHR43085:SF1">
    <property type="entry name" value="PSEUDOURIDINE KINASE-RELATED"/>
    <property type="match status" value="1"/>
</dbReference>
<keyword evidence="8" id="KW-1185">Reference proteome</keyword>
<dbReference type="PROSITE" id="PS00584">
    <property type="entry name" value="PFKB_KINASES_2"/>
    <property type="match status" value="1"/>
</dbReference>
<evidence type="ECO:0000256" key="2">
    <source>
        <dbReference type="ARBA" id="ARBA00022679"/>
    </source>
</evidence>
<dbReference type="PATRIC" id="fig|1610491.3.peg.2569"/>
<dbReference type="EMBL" id="LBNQ01000037">
    <property type="protein sequence ID" value="KKW67162.1"/>
    <property type="molecule type" value="Genomic_DNA"/>
</dbReference>
<dbReference type="Proteomes" id="UP000050580">
    <property type="component" value="Unassembled WGS sequence"/>
</dbReference>
<evidence type="ECO:0000259" key="6">
    <source>
        <dbReference type="Pfam" id="PF00294"/>
    </source>
</evidence>
<evidence type="ECO:0000256" key="1">
    <source>
        <dbReference type="ARBA" id="ARBA00010688"/>
    </source>
</evidence>
<dbReference type="InterPro" id="IPR029056">
    <property type="entry name" value="Ribokinase-like"/>
</dbReference>
<proteinExistence type="inferred from homology"/>
<dbReference type="InterPro" id="IPR011611">
    <property type="entry name" value="PfkB_dom"/>
</dbReference>
<dbReference type="InterPro" id="IPR050306">
    <property type="entry name" value="PfkB_Carbo_kinase"/>
</dbReference>
<keyword evidence="2" id="KW-0808">Transferase</keyword>
<feature type="domain" description="Carbohydrate kinase PfkB" evidence="6">
    <location>
        <begin position="13"/>
        <end position="310"/>
    </location>
</feature>
<dbReference type="STRING" id="1610491.AAV94_12080"/>
<reference evidence="7 8" key="1">
    <citation type="submission" date="2015-05" db="EMBL/GenBank/DDBJ databases">
        <title>Draft genome sequence of Lampropedia sp. CT6, isolated from the microbial mat of a hot water spring, located at Manikaran, India.</title>
        <authorList>
            <person name="Tripathi C."/>
            <person name="Rani P."/>
            <person name="Mahato N.K."/>
            <person name="Lal R."/>
        </authorList>
    </citation>
    <scope>NUCLEOTIDE SEQUENCE [LARGE SCALE GENOMIC DNA]</scope>
    <source>
        <strain evidence="7 8">CT6</strain>
    </source>
</reference>
<organism evidence="7 8">
    <name type="scientific">Lampropedia cohaerens</name>
    <dbReference type="NCBI Taxonomy" id="1610491"/>
    <lineage>
        <taxon>Bacteria</taxon>
        <taxon>Pseudomonadati</taxon>
        <taxon>Pseudomonadota</taxon>
        <taxon>Betaproteobacteria</taxon>
        <taxon>Burkholderiales</taxon>
        <taxon>Comamonadaceae</taxon>
        <taxon>Lampropedia</taxon>
    </lineage>
</organism>
<dbReference type="InterPro" id="IPR002173">
    <property type="entry name" value="Carboh/pur_kinase_PfkB_CS"/>
</dbReference>
<evidence type="ECO:0000256" key="5">
    <source>
        <dbReference type="ARBA" id="ARBA00022840"/>
    </source>
</evidence>
<dbReference type="Pfam" id="PF00294">
    <property type="entry name" value="PfkB"/>
    <property type="match status" value="1"/>
</dbReference>
<sequence>MSDTPSGASARLDVLTVGEPMVLFAAADPGPLHSVSRFVRCAAGAELNVAIGLSRLGLRCGYITRLGQDSFGDYLAGELRREGIDDSYVVRDAAQRTGFMLKSKTDDGSDPQIEYHRAGSAASHLGVDDLPRVFPARHLHLTGITPALSGSTLAMVLELVARARAAGASISFDPNLRPRLWPSQQIMVDTLNRIAALADWILPGRAEGEVLLGTRDPQAIARHYLQAGAQRVVVKLGPQGAWWQDASEGGIAEAIPVAHVVDTVGAGDGFAVGVISALLEGLGLPQAAARGNAIGARVVQFPGDSDGLPTRAQLESICAQPRCA</sequence>
<evidence type="ECO:0000256" key="4">
    <source>
        <dbReference type="ARBA" id="ARBA00022777"/>
    </source>
</evidence>
<dbReference type="SUPFAM" id="SSF53613">
    <property type="entry name" value="Ribokinase-like"/>
    <property type="match status" value="1"/>
</dbReference>
<evidence type="ECO:0000313" key="7">
    <source>
        <dbReference type="EMBL" id="KKW67162.1"/>
    </source>
</evidence>
<evidence type="ECO:0000313" key="8">
    <source>
        <dbReference type="Proteomes" id="UP000050580"/>
    </source>
</evidence>
<dbReference type="OrthoDB" id="9795789at2"/>
<name>A0A0U1PX97_9BURK</name>
<comment type="caution">
    <text evidence="7">The sequence shown here is derived from an EMBL/GenBank/DDBJ whole genome shotgun (WGS) entry which is preliminary data.</text>
</comment>
<dbReference type="GO" id="GO:0016301">
    <property type="term" value="F:kinase activity"/>
    <property type="evidence" value="ECO:0007669"/>
    <property type="project" value="UniProtKB-KW"/>
</dbReference>
<dbReference type="CDD" id="cd01166">
    <property type="entry name" value="KdgK"/>
    <property type="match status" value="1"/>
</dbReference>
<accession>A0A0U1PX97</accession>
<dbReference type="AlphaFoldDB" id="A0A0U1PX97"/>
<keyword evidence="3" id="KW-0547">Nucleotide-binding</keyword>
<comment type="similarity">
    <text evidence="1">Belongs to the carbohydrate kinase PfkB family.</text>
</comment>
<keyword evidence="5" id="KW-0067">ATP-binding</keyword>
<protein>
    <submittedName>
        <fullName evidence="7">2-dehydro-3-deoxygluconokinase</fullName>
    </submittedName>
</protein>
<gene>
    <name evidence="7" type="ORF">AAV94_12080</name>
</gene>
<dbReference type="PANTHER" id="PTHR43085">
    <property type="entry name" value="HEXOKINASE FAMILY MEMBER"/>
    <property type="match status" value="1"/>
</dbReference>
<dbReference type="GO" id="GO:0005524">
    <property type="term" value="F:ATP binding"/>
    <property type="evidence" value="ECO:0007669"/>
    <property type="project" value="UniProtKB-KW"/>
</dbReference>
<keyword evidence="4 7" id="KW-0418">Kinase</keyword>
<dbReference type="Gene3D" id="3.40.1190.20">
    <property type="match status" value="1"/>
</dbReference>
<evidence type="ECO:0000256" key="3">
    <source>
        <dbReference type="ARBA" id="ARBA00022741"/>
    </source>
</evidence>